<gene>
    <name evidence="2" type="ORF">E6C27_scaffold223G00740</name>
</gene>
<dbReference type="AlphaFoldDB" id="A0A5A7SSD9"/>
<dbReference type="Proteomes" id="UP000321393">
    <property type="component" value="Unassembled WGS sequence"/>
</dbReference>
<dbReference type="InterPro" id="IPR054722">
    <property type="entry name" value="PolX-like_BBD"/>
</dbReference>
<protein>
    <submittedName>
        <fullName evidence="2">Retrovirus-related Pol polyprotein from transposon TNT 1-94</fullName>
    </submittedName>
</protein>
<sequence length="529" mass="60480">MKGNRHLPKGKERETKIVRLTVASGSPWGVLDFDEFGSLLRSVLTDLGLSFRGICVSHILGIAWVDVQEFVVCNWHIVGLITFVKMASTQFEVSKFNGNGDFTLKRKKIRVILVQYKVAKILDEERFLENITESGKRDMEKMTYSTILLYLSDKVLRLVDEATTTGELWKKLESLYLTKFLLNKLYLKDKFFGYKMDQSKGLEENLDEFQKIVVDLNNIGGEMSDENQAAIILNSLPETCRKVKVAIKYGRDSLTMNIVLDALKTRNLEIKKELKDEELVMARGRSDKKSWKGKEKSSKMNLKGEARKCFLCHKGQFKKHCSLNKSKEASSSKHACSEVNVTNEYDSVEVLMVSHRDIQNAWIMDSGCRYHMTPNWDFLINFQKSDGKKVLSGDNELKRNLISLGELDRSGYTIKFENGVMKVTKGSLVKRRGTLRNGQYMLEGTAISDSATMTIEQQKQQIVDHVVTKSQHERTLIDEGVYSDSIASDSKKQRKDAMELGADSKPRYKARLVAKVLSAYRFKYWLDEL</sequence>
<organism evidence="2 3">
    <name type="scientific">Cucumis melo var. makuwa</name>
    <name type="common">Oriental melon</name>
    <dbReference type="NCBI Taxonomy" id="1194695"/>
    <lineage>
        <taxon>Eukaryota</taxon>
        <taxon>Viridiplantae</taxon>
        <taxon>Streptophyta</taxon>
        <taxon>Embryophyta</taxon>
        <taxon>Tracheophyta</taxon>
        <taxon>Spermatophyta</taxon>
        <taxon>Magnoliopsida</taxon>
        <taxon>eudicotyledons</taxon>
        <taxon>Gunneridae</taxon>
        <taxon>Pentapetalae</taxon>
        <taxon>rosids</taxon>
        <taxon>fabids</taxon>
        <taxon>Cucurbitales</taxon>
        <taxon>Cucurbitaceae</taxon>
        <taxon>Benincaseae</taxon>
        <taxon>Cucumis</taxon>
    </lineage>
</organism>
<reference evidence="2 3" key="1">
    <citation type="submission" date="2019-08" db="EMBL/GenBank/DDBJ databases">
        <title>Draft genome sequences of two oriental melons (Cucumis melo L. var makuwa).</title>
        <authorList>
            <person name="Kwon S.-Y."/>
        </authorList>
    </citation>
    <scope>NUCLEOTIDE SEQUENCE [LARGE SCALE GENOMIC DNA]</scope>
    <source>
        <strain evidence="3">cv. SW 3</strain>
        <tissue evidence="2">Leaf</tissue>
    </source>
</reference>
<dbReference type="Pfam" id="PF22936">
    <property type="entry name" value="Pol_BBD"/>
    <property type="match status" value="1"/>
</dbReference>
<dbReference type="Pfam" id="PF14223">
    <property type="entry name" value="Retrotran_gag_2"/>
    <property type="match status" value="1"/>
</dbReference>
<comment type="caution">
    <text evidence="2">The sequence shown here is derived from an EMBL/GenBank/DDBJ whole genome shotgun (WGS) entry which is preliminary data.</text>
</comment>
<proteinExistence type="predicted"/>
<evidence type="ECO:0000313" key="3">
    <source>
        <dbReference type="Proteomes" id="UP000321393"/>
    </source>
</evidence>
<evidence type="ECO:0000259" key="1">
    <source>
        <dbReference type="Pfam" id="PF22936"/>
    </source>
</evidence>
<dbReference type="EMBL" id="SSTE01021882">
    <property type="protein sequence ID" value="KAA0032095.1"/>
    <property type="molecule type" value="Genomic_DNA"/>
</dbReference>
<dbReference type="PANTHER" id="PTHR47592">
    <property type="entry name" value="PBF68 PROTEIN"/>
    <property type="match status" value="1"/>
</dbReference>
<dbReference type="PANTHER" id="PTHR47592:SF27">
    <property type="entry name" value="OS08G0421700 PROTEIN"/>
    <property type="match status" value="1"/>
</dbReference>
<feature type="domain" description="Retrovirus-related Pol polyprotein from transposon TNT 1-94-like beta-barrel" evidence="1">
    <location>
        <begin position="362"/>
        <end position="396"/>
    </location>
</feature>
<name>A0A5A7SSD9_CUCMM</name>
<accession>A0A5A7SSD9</accession>
<evidence type="ECO:0000313" key="2">
    <source>
        <dbReference type="EMBL" id="KAA0032095.1"/>
    </source>
</evidence>
<dbReference type="OrthoDB" id="10682717at2759"/>